<keyword evidence="2" id="KW-1185">Reference proteome</keyword>
<name>A0A5B6WG40_9ROSI</name>
<gene>
    <name evidence="1" type="ORF">EPI10_020537</name>
</gene>
<reference evidence="2" key="1">
    <citation type="journal article" date="2019" name="Plant Biotechnol. J.">
        <title>Genome sequencing of the Australian wild diploid species Gossypium australe highlights disease resistance and delayed gland morphogenesis.</title>
        <authorList>
            <person name="Cai Y."/>
            <person name="Cai X."/>
            <person name="Wang Q."/>
            <person name="Wang P."/>
            <person name="Zhang Y."/>
            <person name="Cai C."/>
            <person name="Xu Y."/>
            <person name="Wang K."/>
            <person name="Zhou Z."/>
            <person name="Wang C."/>
            <person name="Geng S."/>
            <person name="Li B."/>
            <person name="Dong Q."/>
            <person name="Hou Y."/>
            <person name="Wang H."/>
            <person name="Ai P."/>
            <person name="Liu Z."/>
            <person name="Yi F."/>
            <person name="Sun M."/>
            <person name="An G."/>
            <person name="Cheng J."/>
            <person name="Zhang Y."/>
            <person name="Shi Q."/>
            <person name="Xie Y."/>
            <person name="Shi X."/>
            <person name="Chang Y."/>
            <person name="Huang F."/>
            <person name="Chen Y."/>
            <person name="Hong S."/>
            <person name="Mi L."/>
            <person name="Sun Q."/>
            <person name="Zhang L."/>
            <person name="Zhou B."/>
            <person name="Peng R."/>
            <person name="Zhang X."/>
            <person name="Liu F."/>
        </authorList>
    </citation>
    <scope>NUCLEOTIDE SEQUENCE [LARGE SCALE GENOMIC DNA]</scope>
    <source>
        <strain evidence="2">cv. PA1801</strain>
    </source>
</reference>
<comment type="caution">
    <text evidence="1">The sequence shown here is derived from an EMBL/GenBank/DDBJ whole genome shotgun (WGS) entry which is preliminary data.</text>
</comment>
<accession>A0A5B6WG40</accession>
<organism evidence="1 2">
    <name type="scientific">Gossypium australe</name>
    <dbReference type="NCBI Taxonomy" id="47621"/>
    <lineage>
        <taxon>Eukaryota</taxon>
        <taxon>Viridiplantae</taxon>
        <taxon>Streptophyta</taxon>
        <taxon>Embryophyta</taxon>
        <taxon>Tracheophyta</taxon>
        <taxon>Spermatophyta</taxon>
        <taxon>Magnoliopsida</taxon>
        <taxon>eudicotyledons</taxon>
        <taxon>Gunneridae</taxon>
        <taxon>Pentapetalae</taxon>
        <taxon>rosids</taxon>
        <taxon>malvids</taxon>
        <taxon>Malvales</taxon>
        <taxon>Malvaceae</taxon>
        <taxon>Malvoideae</taxon>
        <taxon>Gossypium</taxon>
    </lineage>
</organism>
<evidence type="ECO:0000313" key="2">
    <source>
        <dbReference type="Proteomes" id="UP000325315"/>
    </source>
</evidence>
<sequence>MEEIASSYFRKLFQRDDNTIMKEYCQELKSQIQKRGDMGSYIRIGPYKSSRRGWTSSNILPEMLADHWRGCL</sequence>
<dbReference type="EMBL" id="SMMG02000003">
    <property type="protein sequence ID" value="KAA3480077.1"/>
    <property type="molecule type" value="Genomic_DNA"/>
</dbReference>
<proteinExistence type="predicted"/>
<dbReference type="Proteomes" id="UP000325315">
    <property type="component" value="Unassembled WGS sequence"/>
</dbReference>
<evidence type="ECO:0000313" key="1">
    <source>
        <dbReference type="EMBL" id="KAA3480077.1"/>
    </source>
</evidence>
<protein>
    <submittedName>
        <fullName evidence="1">Uncharacterized protein</fullName>
    </submittedName>
</protein>
<dbReference type="AlphaFoldDB" id="A0A5B6WG40"/>